<proteinExistence type="predicted"/>
<evidence type="ECO:0000313" key="3">
    <source>
        <dbReference type="Proteomes" id="UP000656881"/>
    </source>
</evidence>
<feature type="compositionally biased region" description="Gly residues" evidence="1">
    <location>
        <begin position="9"/>
        <end position="38"/>
    </location>
</feature>
<feature type="region of interest" description="Disordered" evidence="1">
    <location>
        <begin position="1"/>
        <end position="51"/>
    </location>
</feature>
<evidence type="ECO:0000256" key="1">
    <source>
        <dbReference type="SAM" id="MobiDB-lite"/>
    </source>
</evidence>
<gene>
    <name evidence="2" type="ORF">GCM10012286_26560</name>
</gene>
<protein>
    <submittedName>
        <fullName evidence="2">Uncharacterized protein</fullName>
    </submittedName>
</protein>
<organism evidence="2 3">
    <name type="scientific">Streptomyces lasiicapitis</name>
    <dbReference type="NCBI Taxonomy" id="1923961"/>
    <lineage>
        <taxon>Bacteria</taxon>
        <taxon>Bacillati</taxon>
        <taxon>Actinomycetota</taxon>
        <taxon>Actinomycetes</taxon>
        <taxon>Kitasatosporales</taxon>
        <taxon>Streptomycetaceae</taxon>
        <taxon>Streptomyces</taxon>
    </lineage>
</organism>
<dbReference type="Proteomes" id="UP000656881">
    <property type="component" value="Unassembled WGS sequence"/>
</dbReference>
<accession>A0ABQ2LU75</accession>
<sequence length="73" mass="6890">MAWLRQAGGSAGSGVAGRAVPGGAGGGGAGGTGVGTRGGARPWSPPCPPEYGCESTVPSVLIFSMSAGARTTQ</sequence>
<name>A0ABQ2LU75_9ACTN</name>
<reference evidence="3" key="1">
    <citation type="journal article" date="2019" name="Int. J. Syst. Evol. Microbiol.">
        <title>The Global Catalogue of Microorganisms (GCM) 10K type strain sequencing project: providing services to taxonomists for standard genome sequencing and annotation.</title>
        <authorList>
            <consortium name="The Broad Institute Genomics Platform"/>
            <consortium name="The Broad Institute Genome Sequencing Center for Infectious Disease"/>
            <person name="Wu L."/>
            <person name="Ma J."/>
        </authorList>
    </citation>
    <scope>NUCLEOTIDE SEQUENCE [LARGE SCALE GENOMIC DNA]</scope>
    <source>
        <strain evidence="3">CGMCC 4.7349</strain>
    </source>
</reference>
<comment type="caution">
    <text evidence="2">The sequence shown here is derived from an EMBL/GenBank/DDBJ whole genome shotgun (WGS) entry which is preliminary data.</text>
</comment>
<evidence type="ECO:0000313" key="2">
    <source>
        <dbReference type="EMBL" id="GGO43221.1"/>
    </source>
</evidence>
<dbReference type="EMBL" id="BMNG01000005">
    <property type="protein sequence ID" value="GGO43221.1"/>
    <property type="molecule type" value="Genomic_DNA"/>
</dbReference>
<keyword evidence="3" id="KW-1185">Reference proteome</keyword>